<evidence type="ECO:0000313" key="10">
    <source>
        <dbReference type="Proteomes" id="UP000619293"/>
    </source>
</evidence>
<evidence type="ECO:0000256" key="7">
    <source>
        <dbReference type="SAM" id="Phobius"/>
    </source>
</evidence>
<dbReference type="EMBL" id="BONG01000002">
    <property type="protein sequence ID" value="GIF87156.1"/>
    <property type="molecule type" value="Genomic_DNA"/>
</dbReference>
<feature type="domain" description="Cardiolipin synthase N-terminal" evidence="8">
    <location>
        <begin position="19"/>
        <end position="61"/>
    </location>
</feature>
<dbReference type="Pfam" id="PF13396">
    <property type="entry name" value="PLDc_N"/>
    <property type="match status" value="1"/>
</dbReference>
<dbReference type="AlphaFoldDB" id="A0A8J3JLE4"/>
<reference evidence="9 10" key="1">
    <citation type="submission" date="2021-01" db="EMBL/GenBank/DDBJ databases">
        <title>Whole genome shotgun sequence of Catellatospora chokoriensis NBRC 107358.</title>
        <authorList>
            <person name="Komaki H."/>
            <person name="Tamura T."/>
        </authorList>
    </citation>
    <scope>NUCLEOTIDE SEQUENCE [LARGE SCALE GENOMIC DNA]</scope>
    <source>
        <strain evidence="9 10">NBRC 107358</strain>
    </source>
</reference>
<keyword evidence="5 7" id="KW-0472">Membrane</keyword>
<evidence type="ECO:0000256" key="1">
    <source>
        <dbReference type="ARBA" id="ARBA00004651"/>
    </source>
</evidence>
<evidence type="ECO:0000259" key="8">
    <source>
        <dbReference type="Pfam" id="PF13396"/>
    </source>
</evidence>
<dbReference type="GO" id="GO:0005886">
    <property type="term" value="C:plasma membrane"/>
    <property type="evidence" value="ECO:0007669"/>
    <property type="project" value="UniProtKB-SubCell"/>
</dbReference>
<feature type="region of interest" description="Disordered" evidence="6">
    <location>
        <begin position="121"/>
        <end position="186"/>
    </location>
</feature>
<evidence type="ECO:0000313" key="9">
    <source>
        <dbReference type="EMBL" id="GIF87156.1"/>
    </source>
</evidence>
<dbReference type="Proteomes" id="UP000619293">
    <property type="component" value="Unassembled WGS sequence"/>
</dbReference>
<feature type="compositionally biased region" description="Low complexity" evidence="6">
    <location>
        <begin position="121"/>
        <end position="130"/>
    </location>
</feature>
<gene>
    <name evidence="9" type="ORF">Cch02nite_06000</name>
</gene>
<protein>
    <recommendedName>
        <fullName evidence="8">Cardiolipin synthase N-terminal domain-containing protein</fullName>
    </recommendedName>
</protein>
<name>A0A8J3JLE4_9ACTN</name>
<feature type="compositionally biased region" description="Low complexity" evidence="6">
    <location>
        <begin position="164"/>
        <end position="176"/>
    </location>
</feature>
<organism evidence="9 10">
    <name type="scientific">Catellatospora chokoriensis</name>
    <dbReference type="NCBI Taxonomy" id="310353"/>
    <lineage>
        <taxon>Bacteria</taxon>
        <taxon>Bacillati</taxon>
        <taxon>Actinomycetota</taxon>
        <taxon>Actinomycetes</taxon>
        <taxon>Micromonosporales</taxon>
        <taxon>Micromonosporaceae</taxon>
        <taxon>Catellatospora</taxon>
    </lineage>
</organism>
<keyword evidence="3 7" id="KW-0812">Transmembrane</keyword>
<feature type="transmembrane region" description="Helical" evidence="7">
    <location>
        <begin position="6"/>
        <end position="28"/>
    </location>
</feature>
<comment type="caution">
    <text evidence="9">The sequence shown here is derived from an EMBL/GenBank/DDBJ whole genome shotgun (WGS) entry which is preliminary data.</text>
</comment>
<comment type="subcellular location">
    <subcellularLocation>
        <location evidence="1">Cell membrane</location>
        <topology evidence="1">Multi-pass membrane protein</topology>
    </subcellularLocation>
</comment>
<keyword evidence="2" id="KW-1003">Cell membrane</keyword>
<evidence type="ECO:0000256" key="6">
    <source>
        <dbReference type="SAM" id="MobiDB-lite"/>
    </source>
</evidence>
<proteinExistence type="predicted"/>
<evidence type="ECO:0000256" key="2">
    <source>
        <dbReference type="ARBA" id="ARBA00022475"/>
    </source>
</evidence>
<dbReference type="RefSeq" id="WP_191841762.1">
    <property type="nucleotide sequence ID" value="NZ_BAAALB010000015.1"/>
</dbReference>
<keyword evidence="4 7" id="KW-1133">Transmembrane helix</keyword>
<evidence type="ECO:0000256" key="5">
    <source>
        <dbReference type="ARBA" id="ARBA00023136"/>
    </source>
</evidence>
<evidence type="ECO:0000256" key="3">
    <source>
        <dbReference type="ARBA" id="ARBA00022692"/>
    </source>
</evidence>
<evidence type="ECO:0000256" key="4">
    <source>
        <dbReference type="ARBA" id="ARBA00022989"/>
    </source>
</evidence>
<feature type="transmembrane region" description="Helical" evidence="7">
    <location>
        <begin position="40"/>
        <end position="59"/>
    </location>
</feature>
<dbReference type="InterPro" id="IPR027379">
    <property type="entry name" value="CLS_N"/>
</dbReference>
<accession>A0A8J3JLE4</accession>
<keyword evidence="10" id="KW-1185">Reference proteome</keyword>
<sequence length="186" mass="20008">MDFWDVFWLLLIFIPLLLIWGFAIVDIFRRDDLSGWLKALWIVVVVLLPFLGTLIYLIFRQPGATPQERRAMDQASREFVEKYSPNDSAQQLKLLSDLHDRGKLTDAEFAEEKSRVLDAARAQDAPAGPAGTPPTRPDQGPASGPGARQTGPGAPPAGPGDLGGPAAPSASAGGVEPPRRPRGFGA</sequence>